<keyword evidence="5" id="KW-1185">Reference proteome</keyword>
<proteinExistence type="predicted"/>
<evidence type="ECO:0000313" key="5">
    <source>
        <dbReference type="Proteomes" id="UP001166304"/>
    </source>
</evidence>
<gene>
    <name evidence="4" type="ORF">KTS37_15985</name>
</gene>
<dbReference type="EMBL" id="JAHQXE010000005">
    <property type="protein sequence ID" value="MBV0903289.1"/>
    <property type="molecule type" value="Genomic_DNA"/>
</dbReference>
<organism evidence="4 5">
    <name type="scientific">Haloarcula salina</name>
    <dbReference type="NCBI Taxonomy" id="1429914"/>
    <lineage>
        <taxon>Archaea</taxon>
        <taxon>Methanobacteriati</taxon>
        <taxon>Methanobacteriota</taxon>
        <taxon>Stenosarchaea group</taxon>
        <taxon>Halobacteria</taxon>
        <taxon>Halobacteriales</taxon>
        <taxon>Haloarculaceae</taxon>
        <taxon>Haloarcula</taxon>
    </lineage>
</organism>
<dbReference type="PANTHER" id="PTHR33608">
    <property type="entry name" value="BLL2464 PROTEIN"/>
    <property type="match status" value="1"/>
</dbReference>
<feature type="region of interest" description="Disordered" evidence="1">
    <location>
        <begin position="311"/>
        <end position="342"/>
    </location>
</feature>
<feature type="compositionally biased region" description="Polar residues" evidence="1">
    <location>
        <begin position="313"/>
        <end position="326"/>
    </location>
</feature>
<dbReference type="AlphaFoldDB" id="A0AA41G447"/>
<keyword evidence="2" id="KW-0472">Membrane</keyword>
<feature type="transmembrane region" description="Helical" evidence="2">
    <location>
        <begin position="7"/>
        <end position="24"/>
    </location>
</feature>
<sequence>MRLTRRFWLTAGVALCLVLGGWLLDSTPLFVAAAGLLGWILAMQAVFVRSVTRIERALSVDQSLDRSRVTTGTETTFRLAAAIDGASPHFPVTIRANVPVAAERASATEPLVTLARTQAESSITVPLTWETVGDHTVDEATVSVRDAAGLFVQSFDAGSTPSVTVEAPSLGPVHVGQSGERLLRGVGEHESRGSQGGLSAEEIRKYVPGDAMKYVDWKATARLNEPHVREYEAESNRQTVLVVDHRTTMGDGPAGRTKLDHLRAVASAIRQRADADRDPIGYLTVGDSGVTGTMSPAARPEAYESCHHHLTDLSPTDSEAGTQSPATTRGGGPVTVTGGDPTLTEMDRVLLSYQDRQRTLLPDEQLYNGFRSARHEIRNADLVVICSDDTDPGELRETVGLARRNATEVVVFLTPSVAFEDDLLAATDDAYERYRRFDQFRRELCEMDAVTAYEVAPPDRIESLLSRSASDSRRGEVA</sequence>
<feature type="transmembrane region" description="Helical" evidence="2">
    <location>
        <begin position="30"/>
        <end position="48"/>
    </location>
</feature>
<comment type="caution">
    <text evidence="4">The sequence shown here is derived from an EMBL/GenBank/DDBJ whole genome shotgun (WGS) entry which is preliminary data.</text>
</comment>
<evidence type="ECO:0000259" key="3">
    <source>
        <dbReference type="Pfam" id="PF01882"/>
    </source>
</evidence>
<evidence type="ECO:0000313" key="4">
    <source>
        <dbReference type="EMBL" id="MBV0903289.1"/>
    </source>
</evidence>
<evidence type="ECO:0000256" key="1">
    <source>
        <dbReference type="SAM" id="MobiDB-lite"/>
    </source>
</evidence>
<protein>
    <submittedName>
        <fullName evidence="4">DUF58 domain-containing protein</fullName>
    </submittedName>
</protein>
<dbReference type="Pfam" id="PF01882">
    <property type="entry name" value="DUF58"/>
    <property type="match status" value="1"/>
</dbReference>
<dbReference type="Proteomes" id="UP001166304">
    <property type="component" value="Unassembled WGS sequence"/>
</dbReference>
<dbReference type="PANTHER" id="PTHR33608:SF6">
    <property type="entry name" value="BLL2464 PROTEIN"/>
    <property type="match status" value="1"/>
</dbReference>
<name>A0AA41G447_9EURY</name>
<dbReference type="RefSeq" id="WP_162414029.1">
    <property type="nucleotide sequence ID" value="NZ_JAHQXE010000005.1"/>
</dbReference>
<reference evidence="4" key="1">
    <citation type="submission" date="2021-06" db="EMBL/GenBank/DDBJ databases">
        <title>New haloarchaea isolates fom saline soil.</title>
        <authorList>
            <person name="Duran-Viseras A."/>
            <person name="Sanchez-Porro C.S."/>
            <person name="Ventosa A."/>
        </authorList>
    </citation>
    <scope>NUCLEOTIDE SEQUENCE</scope>
    <source>
        <strain evidence="4">JCM 18369</strain>
    </source>
</reference>
<keyword evidence="2" id="KW-1133">Transmembrane helix</keyword>
<keyword evidence="2" id="KW-0812">Transmembrane</keyword>
<dbReference type="InterPro" id="IPR002881">
    <property type="entry name" value="DUF58"/>
</dbReference>
<feature type="domain" description="DUF58" evidence="3">
    <location>
        <begin position="202"/>
        <end position="291"/>
    </location>
</feature>
<accession>A0AA41G447</accession>
<evidence type="ECO:0000256" key="2">
    <source>
        <dbReference type="SAM" id="Phobius"/>
    </source>
</evidence>